<dbReference type="AlphaFoldDB" id="A0A150FWM0"/>
<dbReference type="InterPro" id="IPR036770">
    <property type="entry name" value="Ankyrin_rpt-contain_sf"/>
</dbReference>
<protein>
    <recommendedName>
        <fullName evidence="3">Ankyrin repeat domain-containing protein</fullName>
    </recommendedName>
</protein>
<dbReference type="SUPFAM" id="SSF48403">
    <property type="entry name" value="Ankyrin repeat"/>
    <property type="match status" value="1"/>
</dbReference>
<dbReference type="InterPro" id="IPR052050">
    <property type="entry name" value="SecEffector_AnkRepeat"/>
</dbReference>
<dbReference type="PANTHER" id="PTHR46586:SF3">
    <property type="entry name" value="ANKYRIN REPEAT-CONTAINING PROTEIN"/>
    <property type="match status" value="1"/>
</dbReference>
<accession>A0A150FWM0</accession>
<evidence type="ECO:0000313" key="2">
    <source>
        <dbReference type="Proteomes" id="UP000075714"/>
    </source>
</evidence>
<dbReference type="PANTHER" id="PTHR46586">
    <property type="entry name" value="ANKYRIN REPEAT-CONTAINING PROTEIN"/>
    <property type="match status" value="1"/>
</dbReference>
<dbReference type="OrthoDB" id="498371at2759"/>
<name>A0A150FWM0_GONPE</name>
<evidence type="ECO:0008006" key="3">
    <source>
        <dbReference type="Google" id="ProtNLM"/>
    </source>
</evidence>
<reference evidence="2" key="1">
    <citation type="journal article" date="2016" name="Nat. Commun.">
        <title>The Gonium pectorale genome demonstrates co-option of cell cycle regulation during the evolution of multicellularity.</title>
        <authorList>
            <person name="Hanschen E.R."/>
            <person name="Marriage T.N."/>
            <person name="Ferris P.J."/>
            <person name="Hamaji T."/>
            <person name="Toyoda A."/>
            <person name="Fujiyama A."/>
            <person name="Neme R."/>
            <person name="Noguchi H."/>
            <person name="Minakuchi Y."/>
            <person name="Suzuki M."/>
            <person name="Kawai-Toyooka H."/>
            <person name="Smith D.R."/>
            <person name="Sparks H."/>
            <person name="Anderson J."/>
            <person name="Bakaric R."/>
            <person name="Luria V."/>
            <person name="Karger A."/>
            <person name="Kirschner M.W."/>
            <person name="Durand P.M."/>
            <person name="Michod R.E."/>
            <person name="Nozaki H."/>
            <person name="Olson B.J."/>
        </authorList>
    </citation>
    <scope>NUCLEOTIDE SEQUENCE [LARGE SCALE GENOMIC DNA]</scope>
    <source>
        <strain evidence="2">NIES-2863</strain>
    </source>
</reference>
<evidence type="ECO:0000313" key="1">
    <source>
        <dbReference type="EMBL" id="KXZ42013.1"/>
    </source>
</evidence>
<gene>
    <name evidence="1" type="ORF">GPECTOR_222g481</name>
</gene>
<sequence>MPAMQKLAEGARRQLGEAQRGAMLAGSWTPDWRRKVEWLEGQRCPKTPEAAEQAAKCDDALERLAWLRQRGYALGPGAVKEAAVRGDMAALAYLLAEGAPADDDAAAEAAGKGHLAALKALRAAGRPVDALWAAMGAALEGHLPVLVWLVEESGLELRLHYAIFARAVQCGSIELLEWLRARGCPWEPQVEPEAEAEAGATLGSALEYAARGGHEPSIEWLAERGCPVPADGMPYRRAALNGDFATLRCLRRLGVPWGPPGALFRRCMAEGVRPEALRWLVA</sequence>
<dbReference type="SUPFAM" id="SSF140860">
    <property type="entry name" value="Pseudo ankyrin repeat-like"/>
    <property type="match status" value="1"/>
</dbReference>
<proteinExistence type="predicted"/>
<comment type="caution">
    <text evidence="1">The sequence shown here is derived from an EMBL/GenBank/DDBJ whole genome shotgun (WGS) entry which is preliminary data.</text>
</comment>
<organism evidence="1 2">
    <name type="scientific">Gonium pectorale</name>
    <name type="common">Green alga</name>
    <dbReference type="NCBI Taxonomy" id="33097"/>
    <lineage>
        <taxon>Eukaryota</taxon>
        <taxon>Viridiplantae</taxon>
        <taxon>Chlorophyta</taxon>
        <taxon>core chlorophytes</taxon>
        <taxon>Chlorophyceae</taxon>
        <taxon>CS clade</taxon>
        <taxon>Chlamydomonadales</taxon>
        <taxon>Volvocaceae</taxon>
        <taxon>Gonium</taxon>
    </lineage>
</organism>
<dbReference type="Proteomes" id="UP000075714">
    <property type="component" value="Unassembled WGS sequence"/>
</dbReference>
<dbReference type="Gene3D" id="1.25.40.20">
    <property type="entry name" value="Ankyrin repeat-containing domain"/>
    <property type="match status" value="1"/>
</dbReference>
<keyword evidence="2" id="KW-1185">Reference proteome</keyword>
<dbReference type="EMBL" id="LSYV01000221">
    <property type="protein sequence ID" value="KXZ42013.1"/>
    <property type="molecule type" value="Genomic_DNA"/>
</dbReference>